<reference evidence="1 2" key="1">
    <citation type="journal article" date="2019" name="Sci. Rep.">
        <title>Orb-weaving spider Araneus ventricosus genome elucidates the spidroin gene catalogue.</title>
        <authorList>
            <person name="Kono N."/>
            <person name="Nakamura H."/>
            <person name="Ohtoshi R."/>
            <person name="Moran D.A.P."/>
            <person name="Shinohara A."/>
            <person name="Yoshida Y."/>
            <person name="Fujiwara M."/>
            <person name="Mori M."/>
            <person name="Tomita M."/>
            <person name="Arakawa K."/>
        </authorList>
    </citation>
    <scope>NUCLEOTIDE SEQUENCE [LARGE SCALE GENOMIC DNA]</scope>
</reference>
<dbReference type="EMBL" id="BGPR01002559">
    <property type="protein sequence ID" value="GBM75455.1"/>
    <property type="molecule type" value="Genomic_DNA"/>
</dbReference>
<accession>A0A4Y2ICW2</accession>
<comment type="caution">
    <text evidence="1">The sequence shown here is derived from an EMBL/GenBank/DDBJ whole genome shotgun (WGS) entry which is preliminary data.</text>
</comment>
<organism evidence="1 2">
    <name type="scientific">Araneus ventricosus</name>
    <name type="common">Orbweaver spider</name>
    <name type="synonym">Epeira ventricosa</name>
    <dbReference type="NCBI Taxonomy" id="182803"/>
    <lineage>
        <taxon>Eukaryota</taxon>
        <taxon>Metazoa</taxon>
        <taxon>Ecdysozoa</taxon>
        <taxon>Arthropoda</taxon>
        <taxon>Chelicerata</taxon>
        <taxon>Arachnida</taxon>
        <taxon>Araneae</taxon>
        <taxon>Araneomorphae</taxon>
        <taxon>Entelegynae</taxon>
        <taxon>Araneoidea</taxon>
        <taxon>Araneidae</taxon>
        <taxon>Araneus</taxon>
    </lineage>
</organism>
<proteinExistence type="predicted"/>
<protein>
    <submittedName>
        <fullName evidence="1">Uncharacterized protein</fullName>
    </submittedName>
</protein>
<evidence type="ECO:0000313" key="2">
    <source>
        <dbReference type="Proteomes" id="UP000499080"/>
    </source>
</evidence>
<evidence type="ECO:0000313" key="1">
    <source>
        <dbReference type="EMBL" id="GBM75455.1"/>
    </source>
</evidence>
<sequence>MLEQQKAAQRLREIWCAEKDPGINAERCTLYSPCGACRSFQRLNTHPTALESDSPMLAFSGIAVQVASRSTPSTAWRMYLGLSDVV</sequence>
<gene>
    <name evidence="1" type="ORF">AVEN_98274_1</name>
</gene>
<keyword evidence="2" id="KW-1185">Reference proteome</keyword>
<dbReference type="AlphaFoldDB" id="A0A4Y2ICW2"/>
<dbReference type="Proteomes" id="UP000499080">
    <property type="component" value="Unassembled WGS sequence"/>
</dbReference>
<name>A0A4Y2ICW2_ARAVE</name>